<evidence type="ECO:0000256" key="1">
    <source>
        <dbReference type="ARBA" id="ARBA00002070"/>
    </source>
</evidence>
<evidence type="ECO:0000256" key="7">
    <source>
        <dbReference type="ARBA" id="ARBA00022692"/>
    </source>
</evidence>
<dbReference type="EMBL" id="MT701044">
    <property type="protein sequence ID" value="QMS48901.1"/>
    <property type="molecule type" value="Genomic_DNA"/>
</dbReference>
<comment type="function">
    <text evidence="1">Mitochondrial membrane ATP synthase (F(1)F(0) ATP synthase or Complex V) produces ATP from ADP in the presence of a proton gradient across the membrane which is generated by electron transport complexes of the respiratory chain. F-type ATPases consist of two structural domains, F(1) - containing the extramembraneous catalytic core and F(0) - containing the membrane proton channel, linked together by a central stalk and a peripheral stalk. During catalysis, ATP synthesis in the catalytic domain of F(1) is coupled via a rotary mechanism of the central stalk subunits to proton translocation. Key component of the proton channel; it may play a direct role in the translocation of protons across the membrane.</text>
</comment>
<keyword evidence="7 14" id="KW-0812">Transmembrane</keyword>
<evidence type="ECO:0000313" key="15">
    <source>
        <dbReference type="EMBL" id="QMS48901.1"/>
    </source>
</evidence>
<keyword evidence="15" id="KW-0496">Mitochondrion</keyword>
<feature type="transmembrane region" description="Helical" evidence="14">
    <location>
        <begin position="225"/>
        <end position="256"/>
    </location>
</feature>
<evidence type="ECO:0000256" key="4">
    <source>
        <dbReference type="ARBA" id="ARBA00011648"/>
    </source>
</evidence>
<keyword evidence="12" id="KW-0066">ATP synthesis</keyword>
<dbReference type="PROSITE" id="PS00449">
    <property type="entry name" value="ATPASE_A"/>
    <property type="match status" value="1"/>
</dbReference>
<dbReference type="SUPFAM" id="SSF81336">
    <property type="entry name" value="F1F0 ATP synthase subunit A"/>
    <property type="match status" value="1"/>
</dbReference>
<dbReference type="Gene3D" id="1.20.120.220">
    <property type="entry name" value="ATP synthase, F0 complex, subunit A"/>
    <property type="match status" value="1"/>
</dbReference>
<evidence type="ECO:0000256" key="9">
    <source>
        <dbReference type="ARBA" id="ARBA00022989"/>
    </source>
</evidence>
<keyword evidence="6" id="KW-0138">CF(0)</keyword>
<comment type="subcellular location">
    <subcellularLocation>
        <location evidence="2">Membrane</location>
        <topology evidence="2">Multi-pass membrane protein</topology>
    </subcellularLocation>
    <subcellularLocation>
        <location evidence="13">Mitochondrion inner membrane</location>
        <topology evidence="13">Multi-pass membrane protein</topology>
    </subcellularLocation>
</comment>
<dbReference type="Pfam" id="PF00119">
    <property type="entry name" value="ATP-synt_A"/>
    <property type="match status" value="1"/>
</dbReference>
<dbReference type="InterPro" id="IPR000568">
    <property type="entry name" value="ATP_synth_F0_asu"/>
</dbReference>
<feature type="transmembrane region" description="Helical" evidence="14">
    <location>
        <begin position="124"/>
        <end position="146"/>
    </location>
</feature>
<comment type="similarity">
    <text evidence="3">Belongs to the ATPase A chain family.</text>
</comment>
<dbReference type="PRINTS" id="PR00123">
    <property type="entry name" value="ATPASEA"/>
</dbReference>
<evidence type="ECO:0000256" key="6">
    <source>
        <dbReference type="ARBA" id="ARBA00022547"/>
    </source>
</evidence>
<gene>
    <name evidence="15" type="primary">atp6</name>
</gene>
<keyword evidence="11 14" id="KW-0472">Membrane</keyword>
<keyword evidence="10" id="KW-0406">Ion transport</keyword>
<evidence type="ECO:0000256" key="10">
    <source>
        <dbReference type="ARBA" id="ARBA00023065"/>
    </source>
</evidence>
<evidence type="ECO:0000256" key="11">
    <source>
        <dbReference type="ARBA" id="ARBA00023136"/>
    </source>
</evidence>
<sequence length="299" mass="31924">MNISFFVNAASAGETWQAVPLVSLHLPVLGYAFWCNIWALTVTLAILAAVGSHAQNHAYALAGNSAIAGLRKAISLFWHNQTLERVHLKSRTLSLRGSGNMAELTNRLPAAWVSNSDVQRKTTGVWLVVLFFVLLTSNIFGLVPLCQAITGQAGTTLGFSLALLTGITFAGIQRQGMRFVKLFLPSGPSWPMAPVFILLESISYAFRAISLGVRLWANMLAGHQLIHLVTALALVPALCLNVVVGAPIAVLAAGLLMALSGLEAIVCVLQSGVFCLLASFYLHEVLSRKDPLAAGILKV</sequence>
<evidence type="ECO:0000256" key="8">
    <source>
        <dbReference type="ARBA" id="ARBA00022781"/>
    </source>
</evidence>
<reference evidence="15" key="1">
    <citation type="submission" date="2020-06" db="EMBL/GenBank/DDBJ databases">
        <authorList>
            <person name="Cobos M."/>
            <person name="Grandez G.E."/>
            <person name="Rodriguez H.N."/>
            <person name="Castro C.G."/>
            <person name="Maddox J.D."/>
            <person name="Paredes J.D."/>
            <person name="Estela S.L."/>
            <person name="Adrianzen P.M."/>
            <person name="Marapara J.L."/>
            <person name="Tresierra A.B."/>
            <person name="Saldana J.R."/>
            <person name="Castro J.C."/>
        </authorList>
    </citation>
    <scope>NUCLEOTIDE SEQUENCE</scope>
    <source>
        <strain evidence="15">UCP001</strain>
    </source>
</reference>
<evidence type="ECO:0000256" key="2">
    <source>
        <dbReference type="ARBA" id="ARBA00004141"/>
    </source>
</evidence>
<proteinExistence type="inferred from homology"/>
<name>A0A7L7K741_9CHLO</name>
<feature type="transmembrane region" description="Helical" evidence="14">
    <location>
        <begin position="262"/>
        <end position="282"/>
    </location>
</feature>
<dbReference type="GO" id="GO:0005743">
    <property type="term" value="C:mitochondrial inner membrane"/>
    <property type="evidence" value="ECO:0007669"/>
    <property type="project" value="UniProtKB-SubCell"/>
</dbReference>
<organism evidence="15">
    <name type="scientific">Ankistrodesmus falcatus</name>
    <dbReference type="NCBI Taxonomy" id="52960"/>
    <lineage>
        <taxon>Eukaryota</taxon>
        <taxon>Viridiplantae</taxon>
        <taxon>Chlorophyta</taxon>
        <taxon>core chlorophytes</taxon>
        <taxon>Chlorophyceae</taxon>
        <taxon>CS clade</taxon>
        <taxon>Sphaeropleales</taxon>
        <taxon>Selenastraceae</taxon>
        <taxon>Ankistrodesmus</taxon>
    </lineage>
</organism>
<comment type="subunit">
    <text evidence="4">F-type ATPases have 2 components, CF(1) - the catalytic core - and CF(0) - the membrane proton channel. CF(1) has five subunits: alpha(3), beta(3), gamma(1), delta(1), epsilon(1). CF(0) has three main subunits: a, b and c.</text>
</comment>
<dbReference type="CDD" id="cd00310">
    <property type="entry name" value="ATP-synt_Fo_a_6"/>
    <property type="match status" value="1"/>
</dbReference>
<dbReference type="RefSeq" id="YP_009944732.1">
    <property type="nucleotide sequence ID" value="NC_051461.1"/>
</dbReference>
<dbReference type="AlphaFoldDB" id="A0A7L7K741"/>
<dbReference type="PANTHER" id="PTHR11410:SF0">
    <property type="entry name" value="ATP SYNTHASE SUBUNIT A"/>
    <property type="match status" value="1"/>
</dbReference>
<evidence type="ECO:0000256" key="5">
    <source>
        <dbReference type="ARBA" id="ARBA00022448"/>
    </source>
</evidence>
<accession>A0A7L7K741</accession>
<dbReference type="PANTHER" id="PTHR11410">
    <property type="entry name" value="ATP SYNTHASE SUBUNIT A"/>
    <property type="match status" value="1"/>
</dbReference>
<keyword evidence="5" id="KW-0813">Transport</keyword>
<evidence type="ECO:0000256" key="3">
    <source>
        <dbReference type="ARBA" id="ARBA00006810"/>
    </source>
</evidence>
<dbReference type="InterPro" id="IPR035908">
    <property type="entry name" value="F0_ATP_A_sf"/>
</dbReference>
<geneLocation type="mitochondrion" evidence="15"/>
<keyword evidence="8" id="KW-0375">Hydrogen ion transport</keyword>
<dbReference type="GeneID" id="60235168"/>
<feature type="transmembrane region" description="Helical" evidence="14">
    <location>
        <begin position="31"/>
        <end position="51"/>
    </location>
</feature>
<dbReference type="InterPro" id="IPR045083">
    <property type="entry name" value="ATP_synth_F0_asu_bact/mt"/>
</dbReference>
<protein>
    <recommendedName>
        <fullName evidence="13">ATP synthase subunit a</fullName>
    </recommendedName>
</protein>
<dbReference type="GO" id="GO:0046933">
    <property type="term" value="F:proton-transporting ATP synthase activity, rotational mechanism"/>
    <property type="evidence" value="ECO:0007669"/>
    <property type="project" value="TreeGrafter"/>
</dbReference>
<feature type="transmembrane region" description="Helical" evidence="14">
    <location>
        <begin position="153"/>
        <end position="172"/>
    </location>
</feature>
<dbReference type="NCBIfam" id="TIGR01131">
    <property type="entry name" value="ATP_synt_6_or_A"/>
    <property type="match status" value="1"/>
</dbReference>
<evidence type="ECO:0000256" key="13">
    <source>
        <dbReference type="RuleBase" id="RU004450"/>
    </source>
</evidence>
<keyword evidence="9 14" id="KW-1133">Transmembrane helix</keyword>
<dbReference type="InterPro" id="IPR023011">
    <property type="entry name" value="ATP_synth_F0_asu_AS"/>
</dbReference>
<dbReference type="GO" id="GO:0045259">
    <property type="term" value="C:proton-transporting ATP synthase complex"/>
    <property type="evidence" value="ECO:0007669"/>
    <property type="project" value="UniProtKB-KW"/>
</dbReference>
<evidence type="ECO:0000256" key="12">
    <source>
        <dbReference type="ARBA" id="ARBA00023310"/>
    </source>
</evidence>
<evidence type="ECO:0000256" key="14">
    <source>
        <dbReference type="SAM" id="Phobius"/>
    </source>
</evidence>